<evidence type="ECO:0000313" key="6">
    <source>
        <dbReference type="EMBL" id="MCP0887564.1"/>
    </source>
</evidence>
<dbReference type="InterPro" id="IPR036388">
    <property type="entry name" value="WH-like_DNA-bd_sf"/>
</dbReference>
<dbReference type="Pfam" id="PF00126">
    <property type="entry name" value="HTH_1"/>
    <property type="match status" value="1"/>
</dbReference>
<dbReference type="InterPro" id="IPR000847">
    <property type="entry name" value="LysR_HTH_N"/>
</dbReference>
<keyword evidence="3" id="KW-0238">DNA-binding</keyword>
<dbReference type="PROSITE" id="PS50931">
    <property type="entry name" value="HTH_LYSR"/>
    <property type="match status" value="1"/>
</dbReference>
<dbReference type="AlphaFoldDB" id="A0A9X2JM58"/>
<dbReference type="Gene3D" id="3.40.190.290">
    <property type="match status" value="1"/>
</dbReference>
<comment type="caution">
    <text evidence="6">The sequence shown here is derived from an EMBL/GenBank/DDBJ whole genome shotgun (WGS) entry which is preliminary data.</text>
</comment>
<sequence>MRSFENDQQFIKILETIIDCGSVSKAAERLFISQPSLSKKIKQQERELNVILIDRKHHPLRLTEPGEFYLNNLKRLTTQYESVYRDLTRMASSNHGQISLGITQSLGQKILPLILPQFHNIYQDVTLQIFEDSAEHNENRLVHSKIDLYLGILPIFRSDIHSEVLATEPAYLLVPNRHPLYIANQKLKHLESVRDIAPFVEKYPYISDSENTGFQRLVTNTLAEYDINLNQLLKCCNLLTVANLAIRNMGCTIIPRSVAKAVHHIQPANFYELPNQLNYKLVIAHKEDEELNAQMKAFIKMAKGAGPLLL</sequence>
<gene>
    <name evidence="6" type="ORF">LB941_09495</name>
</gene>
<evidence type="ECO:0000256" key="1">
    <source>
        <dbReference type="ARBA" id="ARBA00009437"/>
    </source>
</evidence>
<evidence type="ECO:0000256" key="4">
    <source>
        <dbReference type="ARBA" id="ARBA00023163"/>
    </source>
</evidence>
<feature type="domain" description="HTH lysR-type" evidence="5">
    <location>
        <begin position="11"/>
        <end position="63"/>
    </location>
</feature>
<protein>
    <submittedName>
        <fullName evidence="6">LysR family transcriptional regulator</fullName>
    </submittedName>
</protein>
<dbReference type="SUPFAM" id="SSF46785">
    <property type="entry name" value="Winged helix' DNA-binding domain"/>
    <property type="match status" value="1"/>
</dbReference>
<dbReference type="Pfam" id="PF03466">
    <property type="entry name" value="LysR_substrate"/>
    <property type="match status" value="1"/>
</dbReference>
<accession>A0A9X2JM58</accession>
<dbReference type="InterPro" id="IPR036390">
    <property type="entry name" value="WH_DNA-bd_sf"/>
</dbReference>
<evidence type="ECO:0000313" key="7">
    <source>
        <dbReference type="Proteomes" id="UP001139006"/>
    </source>
</evidence>
<evidence type="ECO:0000256" key="3">
    <source>
        <dbReference type="ARBA" id="ARBA00023125"/>
    </source>
</evidence>
<dbReference type="Proteomes" id="UP001139006">
    <property type="component" value="Unassembled WGS sequence"/>
</dbReference>
<dbReference type="GO" id="GO:0003677">
    <property type="term" value="F:DNA binding"/>
    <property type="evidence" value="ECO:0007669"/>
    <property type="project" value="UniProtKB-KW"/>
</dbReference>
<dbReference type="PANTHER" id="PTHR30126">
    <property type="entry name" value="HTH-TYPE TRANSCRIPTIONAL REGULATOR"/>
    <property type="match status" value="1"/>
</dbReference>
<proteinExistence type="inferred from homology"/>
<keyword evidence="2" id="KW-0805">Transcription regulation</keyword>
<reference evidence="6 7" key="1">
    <citation type="journal article" date="2023" name="Int. J. Syst. Evol. Microbiol.">
        <title>Ligilactobacillus ubinensis sp. nov., a novel species isolated from the wild ferment of a durian fruit (Durio zibethinus).</title>
        <authorList>
            <person name="Heng Y.C."/>
            <person name="Menon N."/>
            <person name="Chen B."/>
            <person name="Loo B.Z.L."/>
            <person name="Wong G.W.J."/>
            <person name="Lim A.C.H."/>
            <person name="Silvaraju S."/>
            <person name="Kittelmann S."/>
        </authorList>
    </citation>
    <scope>NUCLEOTIDE SEQUENCE [LARGE SCALE GENOMIC DNA]</scope>
    <source>
        <strain evidence="6 7">WILCCON 0076</strain>
    </source>
</reference>
<dbReference type="CDD" id="cd05466">
    <property type="entry name" value="PBP2_LTTR_substrate"/>
    <property type="match status" value="1"/>
</dbReference>
<name>A0A9X2JM58_9LACO</name>
<dbReference type="PANTHER" id="PTHR30126:SF96">
    <property type="entry name" value="TRANSCRIPTIONAL REGULATORY PROTEIN, LYSR FAMILY"/>
    <property type="match status" value="1"/>
</dbReference>
<dbReference type="GO" id="GO:0003700">
    <property type="term" value="F:DNA-binding transcription factor activity"/>
    <property type="evidence" value="ECO:0007669"/>
    <property type="project" value="InterPro"/>
</dbReference>
<dbReference type="InterPro" id="IPR005119">
    <property type="entry name" value="LysR_subst-bd"/>
</dbReference>
<dbReference type="EMBL" id="JAIULA010000020">
    <property type="protein sequence ID" value="MCP0887564.1"/>
    <property type="molecule type" value="Genomic_DNA"/>
</dbReference>
<dbReference type="SUPFAM" id="SSF53850">
    <property type="entry name" value="Periplasmic binding protein-like II"/>
    <property type="match status" value="1"/>
</dbReference>
<evidence type="ECO:0000256" key="2">
    <source>
        <dbReference type="ARBA" id="ARBA00023015"/>
    </source>
</evidence>
<organism evidence="6 7">
    <name type="scientific">Ligilactobacillus ubinensis</name>
    <dbReference type="NCBI Taxonomy" id="2876789"/>
    <lineage>
        <taxon>Bacteria</taxon>
        <taxon>Bacillati</taxon>
        <taxon>Bacillota</taxon>
        <taxon>Bacilli</taxon>
        <taxon>Lactobacillales</taxon>
        <taxon>Lactobacillaceae</taxon>
        <taxon>Ligilactobacillus</taxon>
    </lineage>
</organism>
<dbReference type="Gene3D" id="1.10.10.10">
    <property type="entry name" value="Winged helix-like DNA-binding domain superfamily/Winged helix DNA-binding domain"/>
    <property type="match status" value="1"/>
</dbReference>
<keyword evidence="4" id="KW-0804">Transcription</keyword>
<keyword evidence="7" id="KW-1185">Reference proteome</keyword>
<evidence type="ECO:0000259" key="5">
    <source>
        <dbReference type="PROSITE" id="PS50931"/>
    </source>
</evidence>
<dbReference type="RefSeq" id="WP_253361553.1">
    <property type="nucleotide sequence ID" value="NZ_JAIULA010000020.1"/>
</dbReference>
<comment type="similarity">
    <text evidence="1">Belongs to the LysR transcriptional regulatory family.</text>
</comment>